<proteinExistence type="inferred from homology"/>
<sequence>MRFICLGYLDESKWDVLSKTEQASFMEDCLAYDDELRRGGHFLGGEALQSVRNGATLRFQDGKVMVTDGPFAETKEQLGGILFLEARDLNHAIQLMSKHPGVRHGTFEIRAADEEINALVSAEKR</sequence>
<reference evidence="3" key="1">
    <citation type="submission" date="2024-05" db="EMBL/GenBank/DDBJ databases">
        <title>Planctomycetes of the genus Singulisphaera possess chitinolytic capabilities.</title>
        <authorList>
            <person name="Ivanova A."/>
        </authorList>
    </citation>
    <scope>NUCLEOTIDE SEQUENCE</scope>
    <source>
        <strain evidence="3">Ch08T</strain>
    </source>
</reference>
<dbReference type="Pfam" id="PF03795">
    <property type="entry name" value="YCII"/>
    <property type="match status" value="1"/>
</dbReference>
<organism evidence="3">
    <name type="scientific">Singulisphaera sp. Ch08</name>
    <dbReference type="NCBI Taxonomy" id="3120278"/>
    <lineage>
        <taxon>Bacteria</taxon>
        <taxon>Pseudomonadati</taxon>
        <taxon>Planctomycetota</taxon>
        <taxon>Planctomycetia</taxon>
        <taxon>Isosphaerales</taxon>
        <taxon>Isosphaeraceae</taxon>
        <taxon>Singulisphaera</taxon>
    </lineage>
</organism>
<dbReference type="RefSeq" id="WP_406699938.1">
    <property type="nucleotide sequence ID" value="NZ_CP155447.1"/>
</dbReference>
<dbReference type="Gene3D" id="3.30.70.1060">
    <property type="entry name" value="Dimeric alpha+beta barrel"/>
    <property type="match status" value="1"/>
</dbReference>
<dbReference type="InterPro" id="IPR005545">
    <property type="entry name" value="YCII"/>
</dbReference>
<dbReference type="SUPFAM" id="SSF54909">
    <property type="entry name" value="Dimeric alpha+beta barrel"/>
    <property type="match status" value="1"/>
</dbReference>
<dbReference type="InterPro" id="IPR011008">
    <property type="entry name" value="Dimeric_a/b-barrel"/>
</dbReference>
<comment type="similarity">
    <text evidence="1">Belongs to the YciI family.</text>
</comment>
<accession>A0AAU7CPP0</accession>
<dbReference type="EMBL" id="CP155447">
    <property type="protein sequence ID" value="XBH07092.1"/>
    <property type="molecule type" value="Genomic_DNA"/>
</dbReference>
<dbReference type="PANTHER" id="PTHR35174">
    <property type="entry name" value="BLL7171 PROTEIN-RELATED"/>
    <property type="match status" value="1"/>
</dbReference>
<feature type="domain" description="YCII-related" evidence="2">
    <location>
        <begin position="1"/>
        <end position="111"/>
    </location>
</feature>
<protein>
    <submittedName>
        <fullName evidence="3">YciI family protein</fullName>
    </submittedName>
</protein>
<evidence type="ECO:0000256" key="1">
    <source>
        <dbReference type="ARBA" id="ARBA00007689"/>
    </source>
</evidence>
<dbReference type="AlphaFoldDB" id="A0AAU7CPP0"/>
<gene>
    <name evidence="3" type="ORF">V5E97_13930</name>
</gene>
<name>A0AAU7CPP0_9BACT</name>
<evidence type="ECO:0000313" key="3">
    <source>
        <dbReference type="EMBL" id="XBH07092.1"/>
    </source>
</evidence>
<dbReference type="PANTHER" id="PTHR35174:SF3">
    <property type="entry name" value="BLL7171 PROTEIN"/>
    <property type="match status" value="1"/>
</dbReference>
<evidence type="ECO:0000259" key="2">
    <source>
        <dbReference type="Pfam" id="PF03795"/>
    </source>
</evidence>